<dbReference type="GO" id="GO:0032259">
    <property type="term" value="P:methylation"/>
    <property type="evidence" value="ECO:0007669"/>
    <property type="project" value="UniProtKB-KW"/>
</dbReference>
<accession>A0A0Q3VFR0</accession>
<comment type="caution">
    <text evidence="2">The sequence shown here is derived from an EMBL/GenBank/DDBJ whole genome shotgun (WGS) entry which is preliminary data.</text>
</comment>
<feature type="domain" description="Methyltransferase type 11" evidence="1">
    <location>
        <begin position="48"/>
        <end position="139"/>
    </location>
</feature>
<keyword evidence="2" id="KW-0808">Transferase</keyword>
<keyword evidence="2" id="KW-0489">Methyltransferase</keyword>
<name>A0A0Q3VFR0_9BACI</name>
<dbReference type="PANTHER" id="PTHR43861">
    <property type="entry name" value="TRANS-ACONITATE 2-METHYLTRANSFERASE-RELATED"/>
    <property type="match status" value="1"/>
</dbReference>
<dbReference type="CDD" id="cd02440">
    <property type="entry name" value="AdoMet_MTases"/>
    <property type="match status" value="1"/>
</dbReference>
<dbReference type="PATRIC" id="fig|1637975.4.peg.716"/>
<dbReference type="SUPFAM" id="SSF53335">
    <property type="entry name" value="S-adenosyl-L-methionine-dependent methyltransferases"/>
    <property type="match status" value="1"/>
</dbReference>
<dbReference type="Pfam" id="PF08241">
    <property type="entry name" value="Methyltransf_11"/>
    <property type="match status" value="1"/>
</dbReference>
<organism evidence="2 3">
    <name type="scientific">Cytobacillus solani</name>
    <dbReference type="NCBI Taxonomy" id="1637975"/>
    <lineage>
        <taxon>Bacteria</taxon>
        <taxon>Bacillati</taxon>
        <taxon>Bacillota</taxon>
        <taxon>Bacilli</taxon>
        <taxon>Bacillales</taxon>
        <taxon>Bacillaceae</taxon>
        <taxon>Cytobacillus</taxon>
    </lineage>
</organism>
<evidence type="ECO:0000313" key="3">
    <source>
        <dbReference type="Proteomes" id="UP000050996"/>
    </source>
</evidence>
<evidence type="ECO:0000313" key="2">
    <source>
        <dbReference type="EMBL" id="KQL18050.1"/>
    </source>
</evidence>
<evidence type="ECO:0000259" key="1">
    <source>
        <dbReference type="Pfam" id="PF08241"/>
    </source>
</evidence>
<sequence>MNNKWNQIIYKAWSPFYDRFFNKGMFLKARKEVFKDIEFINGEKVLFVGCGTGADLVYVPYNNIKITAIDYSSDMLDKAKEKFPHINITFLQMDAQNLTFPDETYDIVIASLLLSVVPNPQKCMEEMIRVVKPKGRIIIFDKFIPKNEELSPIKKAVRPLISMLGTDIGINFEKLSEPFVKQLSIQTDIPIMLNGMYRKIISMKIPDARE</sequence>
<dbReference type="STRING" id="1637975.AN957_05105"/>
<dbReference type="Proteomes" id="UP000050996">
    <property type="component" value="Unassembled WGS sequence"/>
</dbReference>
<gene>
    <name evidence="2" type="ORF">AN957_05105</name>
</gene>
<reference evidence="2 3" key="1">
    <citation type="submission" date="2015-09" db="EMBL/GenBank/DDBJ databases">
        <title>Genome sequencing project for genomic taxonomy and phylogenomics of Bacillus-like bacteria.</title>
        <authorList>
            <person name="Liu B."/>
            <person name="Wang J."/>
            <person name="Zhu Y."/>
            <person name="Liu G."/>
            <person name="Chen Q."/>
            <person name="Chen Z."/>
            <person name="Lan J."/>
            <person name="Che J."/>
            <person name="Ge C."/>
            <person name="Shi H."/>
            <person name="Pan Z."/>
            <person name="Liu X."/>
        </authorList>
    </citation>
    <scope>NUCLEOTIDE SEQUENCE [LARGE SCALE GENOMIC DNA]</scope>
    <source>
        <strain evidence="2 3">FJAT-18043</strain>
    </source>
</reference>
<dbReference type="RefSeq" id="WP_053478979.1">
    <property type="nucleotide sequence ID" value="NZ_CP041305.1"/>
</dbReference>
<protein>
    <submittedName>
        <fullName evidence="2">Phosphatidylethanolamine N-methyltransferase</fullName>
    </submittedName>
</protein>
<dbReference type="EMBL" id="LJIX01000006">
    <property type="protein sequence ID" value="KQL18050.1"/>
    <property type="molecule type" value="Genomic_DNA"/>
</dbReference>
<dbReference type="GO" id="GO:0008757">
    <property type="term" value="F:S-adenosylmethionine-dependent methyltransferase activity"/>
    <property type="evidence" value="ECO:0007669"/>
    <property type="project" value="InterPro"/>
</dbReference>
<dbReference type="Gene3D" id="3.40.50.150">
    <property type="entry name" value="Vaccinia Virus protein VP39"/>
    <property type="match status" value="1"/>
</dbReference>
<dbReference type="AlphaFoldDB" id="A0A0Q3VFR0"/>
<dbReference type="PANTHER" id="PTHR43861:SF1">
    <property type="entry name" value="TRANS-ACONITATE 2-METHYLTRANSFERASE"/>
    <property type="match status" value="1"/>
</dbReference>
<proteinExistence type="predicted"/>
<dbReference type="InterPro" id="IPR013216">
    <property type="entry name" value="Methyltransf_11"/>
</dbReference>
<keyword evidence="3" id="KW-1185">Reference proteome</keyword>
<dbReference type="InterPro" id="IPR029063">
    <property type="entry name" value="SAM-dependent_MTases_sf"/>
</dbReference>